<name>A0A9P6QQR3_9FUNG</name>
<keyword evidence="3" id="KW-1185">Reference proteome</keyword>
<evidence type="ECO:0000313" key="3">
    <source>
        <dbReference type="Proteomes" id="UP000823405"/>
    </source>
</evidence>
<feature type="non-terminal residue" evidence="2">
    <location>
        <position position="372"/>
    </location>
</feature>
<accession>A0A9P6QQR3</accession>
<sequence length="372" mass="41739">MRTKNVTNQAVHPQHNPYRRPPAPINNHNTRTSNLHLSRQQLQKQQQQQVCDPIEDDFFEAIELSQQELEGDDFGDLQLTQEELDDFDVDTIAAAAAAGESDFEDDDDDDGFGDIDDLTLSREDLDASTNTATPTTTMTTTTRPTTVRAHPHTTPSSRTPTSNINTTTIPPDGPDGQINSQQSFTAFLDRLKSGQERTYTRTTTDGYTHNNLVRIPDQFIFTPAPPPRRTRLEYTSVQRQFLLEIFPDIATAPVRSESMMSNVILTEQEDSARSYNELALEMQQHLSTPQSREGRPVTPRHSFPAGGGGRQAVSYQEKSYSGVSQPVNMNDYELYDMCSAHWLNPQGMPSHNITLRLGHPVILLRDVGRILT</sequence>
<proteinExistence type="predicted"/>
<comment type="caution">
    <text evidence="2">The sequence shown here is derived from an EMBL/GenBank/DDBJ whole genome shotgun (WGS) entry which is preliminary data.</text>
</comment>
<dbReference type="AlphaFoldDB" id="A0A9P6QQR3"/>
<feature type="region of interest" description="Disordered" evidence="1">
    <location>
        <begin position="1"/>
        <end position="29"/>
    </location>
</feature>
<feature type="compositionally biased region" description="Acidic residues" evidence="1">
    <location>
        <begin position="101"/>
        <end position="117"/>
    </location>
</feature>
<evidence type="ECO:0000256" key="1">
    <source>
        <dbReference type="SAM" id="MobiDB-lite"/>
    </source>
</evidence>
<dbReference type="OrthoDB" id="2448287at2759"/>
<feature type="region of interest" description="Disordered" evidence="1">
    <location>
        <begin position="98"/>
        <end position="164"/>
    </location>
</feature>
<gene>
    <name evidence="2" type="ORF">BGZ97_005244</name>
</gene>
<reference evidence="2" key="1">
    <citation type="journal article" date="2020" name="Fungal Divers.">
        <title>Resolving the Mortierellaceae phylogeny through synthesis of multi-gene phylogenetics and phylogenomics.</title>
        <authorList>
            <person name="Vandepol N."/>
            <person name="Liber J."/>
            <person name="Desiro A."/>
            <person name="Na H."/>
            <person name="Kennedy M."/>
            <person name="Barry K."/>
            <person name="Grigoriev I.V."/>
            <person name="Miller A.N."/>
            <person name="O'Donnell K."/>
            <person name="Stajich J.E."/>
            <person name="Bonito G."/>
        </authorList>
    </citation>
    <scope>NUCLEOTIDE SEQUENCE</scope>
    <source>
        <strain evidence="2">NVP60</strain>
    </source>
</reference>
<feature type="region of interest" description="Disordered" evidence="1">
    <location>
        <begin position="284"/>
        <end position="311"/>
    </location>
</feature>
<feature type="compositionally biased region" description="Low complexity" evidence="1">
    <location>
        <begin position="129"/>
        <end position="164"/>
    </location>
</feature>
<dbReference type="EMBL" id="JAAAIN010002387">
    <property type="protein sequence ID" value="KAG0293769.1"/>
    <property type="molecule type" value="Genomic_DNA"/>
</dbReference>
<evidence type="ECO:0000313" key="2">
    <source>
        <dbReference type="EMBL" id="KAG0293769.1"/>
    </source>
</evidence>
<organism evidence="2 3">
    <name type="scientific">Linnemannia gamsii</name>
    <dbReference type="NCBI Taxonomy" id="64522"/>
    <lineage>
        <taxon>Eukaryota</taxon>
        <taxon>Fungi</taxon>
        <taxon>Fungi incertae sedis</taxon>
        <taxon>Mucoromycota</taxon>
        <taxon>Mortierellomycotina</taxon>
        <taxon>Mortierellomycetes</taxon>
        <taxon>Mortierellales</taxon>
        <taxon>Mortierellaceae</taxon>
        <taxon>Linnemannia</taxon>
    </lineage>
</organism>
<feature type="compositionally biased region" description="Polar residues" evidence="1">
    <location>
        <begin position="1"/>
        <end position="11"/>
    </location>
</feature>
<protein>
    <submittedName>
        <fullName evidence="2">Uncharacterized protein</fullName>
    </submittedName>
</protein>
<dbReference type="Proteomes" id="UP000823405">
    <property type="component" value="Unassembled WGS sequence"/>
</dbReference>